<evidence type="ECO:0008006" key="5">
    <source>
        <dbReference type="Google" id="ProtNLM"/>
    </source>
</evidence>
<evidence type="ECO:0000313" key="4">
    <source>
        <dbReference type="Proteomes" id="UP000190166"/>
    </source>
</evidence>
<evidence type="ECO:0000256" key="2">
    <source>
        <dbReference type="SAM" id="SignalP"/>
    </source>
</evidence>
<feature type="chain" id="PRO_5012911106" description="YXWGXW repeat-containing protein" evidence="2">
    <location>
        <begin position="24"/>
        <end position="171"/>
    </location>
</feature>
<organism evidence="3 4">
    <name type="scientific">Chitinophaga ginsengisegetis</name>
    <dbReference type="NCBI Taxonomy" id="393003"/>
    <lineage>
        <taxon>Bacteria</taxon>
        <taxon>Pseudomonadati</taxon>
        <taxon>Bacteroidota</taxon>
        <taxon>Chitinophagia</taxon>
        <taxon>Chitinophagales</taxon>
        <taxon>Chitinophagaceae</taxon>
        <taxon>Chitinophaga</taxon>
    </lineage>
</organism>
<feature type="compositionally biased region" description="Basic and acidic residues" evidence="1">
    <location>
        <begin position="144"/>
        <end position="159"/>
    </location>
</feature>
<name>A0A1T5N6E2_9BACT</name>
<keyword evidence="4" id="KW-1185">Reference proteome</keyword>
<feature type="signal peptide" evidence="2">
    <location>
        <begin position="1"/>
        <end position="23"/>
    </location>
</feature>
<protein>
    <recommendedName>
        <fullName evidence="5">YXWGXW repeat-containing protein</fullName>
    </recommendedName>
</protein>
<evidence type="ECO:0000256" key="1">
    <source>
        <dbReference type="SAM" id="MobiDB-lite"/>
    </source>
</evidence>
<dbReference type="EMBL" id="FUZZ01000001">
    <property type="protein sequence ID" value="SKC96061.1"/>
    <property type="molecule type" value="Genomic_DNA"/>
</dbReference>
<accession>A0A1T5N6E2</accession>
<reference evidence="3 4" key="1">
    <citation type="submission" date="2017-02" db="EMBL/GenBank/DDBJ databases">
        <authorList>
            <person name="Peterson S.W."/>
        </authorList>
    </citation>
    <scope>NUCLEOTIDE SEQUENCE [LARGE SCALE GENOMIC DNA]</scope>
    <source>
        <strain evidence="3 4">DSM 18108</strain>
    </source>
</reference>
<dbReference type="AlphaFoldDB" id="A0A1T5N6E2"/>
<evidence type="ECO:0000313" key="3">
    <source>
        <dbReference type="EMBL" id="SKC96061.1"/>
    </source>
</evidence>
<feature type="region of interest" description="Disordered" evidence="1">
    <location>
        <begin position="138"/>
        <end position="171"/>
    </location>
</feature>
<keyword evidence="2" id="KW-0732">Signal</keyword>
<proteinExistence type="predicted"/>
<sequence length="171" mass="19806">MKKILIVTCLAIAGLFFGNNSYAQVRVNVNVNIGNQPLWGPVGYDYAEYYYLPDVDAYYYVPERRFIYLNGGRWIFAPSLPASYHYDLNRGYKVVVNEPKPYLHPDVYRSKYGKYKGNYGKQEIIRYSNDEKYYVVKGHPKNGKYKEGKDNKGYKDKGNKGNNGKGHGRKD</sequence>
<dbReference type="STRING" id="393003.SAMN05660461_0600"/>
<gene>
    <name evidence="3" type="ORF">SAMN05660461_0600</name>
</gene>
<dbReference type="Proteomes" id="UP000190166">
    <property type="component" value="Unassembled WGS sequence"/>
</dbReference>
<dbReference type="RefSeq" id="WP_079467923.1">
    <property type="nucleotide sequence ID" value="NZ_FUZZ01000001.1"/>
</dbReference>